<dbReference type="EMBL" id="BAAAQM010000045">
    <property type="protein sequence ID" value="GAA1991173.1"/>
    <property type="molecule type" value="Genomic_DNA"/>
</dbReference>
<evidence type="ECO:0000313" key="2">
    <source>
        <dbReference type="Proteomes" id="UP001499854"/>
    </source>
</evidence>
<accession>A0ABP5E6V1</accession>
<dbReference type="Proteomes" id="UP001499854">
    <property type="component" value="Unassembled WGS sequence"/>
</dbReference>
<name>A0ABP5E6V1_9ACTN</name>
<proteinExistence type="predicted"/>
<organism evidence="1 2">
    <name type="scientific">Catenulispora subtropica</name>
    <dbReference type="NCBI Taxonomy" id="450798"/>
    <lineage>
        <taxon>Bacteria</taxon>
        <taxon>Bacillati</taxon>
        <taxon>Actinomycetota</taxon>
        <taxon>Actinomycetes</taxon>
        <taxon>Catenulisporales</taxon>
        <taxon>Catenulisporaceae</taxon>
        <taxon>Catenulispora</taxon>
    </lineage>
</organism>
<evidence type="ECO:0000313" key="1">
    <source>
        <dbReference type="EMBL" id="GAA1991173.1"/>
    </source>
</evidence>
<reference evidence="2" key="1">
    <citation type="journal article" date="2019" name="Int. J. Syst. Evol. Microbiol.">
        <title>The Global Catalogue of Microorganisms (GCM) 10K type strain sequencing project: providing services to taxonomists for standard genome sequencing and annotation.</title>
        <authorList>
            <consortium name="The Broad Institute Genomics Platform"/>
            <consortium name="The Broad Institute Genome Sequencing Center for Infectious Disease"/>
            <person name="Wu L."/>
            <person name="Ma J."/>
        </authorList>
    </citation>
    <scope>NUCLEOTIDE SEQUENCE [LARGE SCALE GENOMIC DNA]</scope>
    <source>
        <strain evidence="2">JCM 16013</strain>
    </source>
</reference>
<keyword evidence="2" id="KW-1185">Reference proteome</keyword>
<sequence length="307" mass="31435">MGAGAWAGDAGVGSDNGADATTLYATPAGGGVAKVSPGGHATIAIPGGAPTGQVFHDPADTGDFVVTENGKSGPAFFIFDSENGGISAWNPQVDTGSAITVAQADGAVYKGLALWTTPLGSFLLAADFHNARVDVFDSRFRRLAVPPTIFHDPTLPAGYAPFNVAVVGDAVYVSYAKQDADKHDEVDGAGLGFVDVYTDFGQQRHRFASRGPLNAPWAITVAPASFGQFAGDILVGDFGDGRINAYDHRGHFEGPLRGADGKPLAIDGLWGLLPGTAANGGTDNLWFAAGLNHEADGLLGLIGPAKS</sequence>
<dbReference type="InterPro" id="IPR011042">
    <property type="entry name" value="6-blade_b-propeller_TolB-like"/>
</dbReference>
<evidence type="ECO:0008006" key="3">
    <source>
        <dbReference type="Google" id="ProtNLM"/>
    </source>
</evidence>
<dbReference type="Gene3D" id="2.120.10.30">
    <property type="entry name" value="TolB, C-terminal domain"/>
    <property type="match status" value="1"/>
</dbReference>
<dbReference type="InterPro" id="IPR017549">
    <property type="entry name" value="APMV_L690"/>
</dbReference>
<dbReference type="NCBIfam" id="TIGR03118">
    <property type="entry name" value="PEPCTERM_chp_1"/>
    <property type="match status" value="1"/>
</dbReference>
<dbReference type="SUPFAM" id="SSF75011">
    <property type="entry name" value="3-carboxy-cis,cis-mucoante lactonizing enzyme"/>
    <property type="match status" value="1"/>
</dbReference>
<comment type="caution">
    <text evidence="1">The sequence shown here is derived from an EMBL/GenBank/DDBJ whole genome shotgun (WGS) entry which is preliminary data.</text>
</comment>
<dbReference type="RefSeq" id="WP_344660817.1">
    <property type="nucleotide sequence ID" value="NZ_BAAAQM010000045.1"/>
</dbReference>
<gene>
    <name evidence="1" type="ORF">GCM10009838_63220</name>
</gene>
<protein>
    <recommendedName>
        <fullName evidence="3">TIGR03118 family protein</fullName>
    </recommendedName>
</protein>